<feature type="signal peptide" evidence="2">
    <location>
        <begin position="1"/>
        <end position="20"/>
    </location>
</feature>
<reference evidence="3 4" key="1">
    <citation type="submission" date="2016-02" db="EMBL/GenBank/DDBJ databases">
        <title>Anaerosporomusa subterraneum gen. nov., sp. nov., a spore-forming obligate anaerobe isolated from saprolite.</title>
        <authorList>
            <person name="Choi J.K."/>
            <person name="Shah M."/>
            <person name="Yee N."/>
        </authorList>
    </citation>
    <scope>NUCLEOTIDE SEQUENCE [LARGE SCALE GENOMIC DNA]</scope>
    <source>
        <strain evidence="3 4">RU4</strain>
    </source>
</reference>
<evidence type="ECO:0008006" key="5">
    <source>
        <dbReference type="Google" id="ProtNLM"/>
    </source>
</evidence>
<dbReference type="OrthoDB" id="1683121at2"/>
<feature type="compositionally biased region" description="Low complexity" evidence="1">
    <location>
        <begin position="31"/>
        <end position="44"/>
    </location>
</feature>
<accession>A0A154BLV8</accession>
<evidence type="ECO:0000313" key="3">
    <source>
        <dbReference type="EMBL" id="KYZ74895.1"/>
    </source>
</evidence>
<protein>
    <recommendedName>
        <fullName evidence="5">DUF4363 domain-containing protein</fullName>
    </recommendedName>
</protein>
<feature type="chain" id="PRO_5038816371" description="DUF4363 domain-containing protein" evidence="2">
    <location>
        <begin position="21"/>
        <end position="147"/>
    </location>
</feature>
<dbReference type="EMBL" id="LSGP01000026">
    <property type="protein sequence ID" value="KYZ74895.1"/>
    <property type="molecule type" value="Genomic_DNA"/>
</dbReference>
<evidence type="ECO:0000313" key="4">
    <source>
        <dbReference type="Proteomes" id="UP000076268"/>
    </source>
</evidence>
<organism evidence="3 4">
    <name type="scientific">Anaerosporomusa subterranea</name>
    <dbReference type="NCBI Taxonomy" id="1794912"/>
    <lineage>
        <taxon>Bacteria</taxon>
        <taxon>Bacillati</taxon>
        <taxon>Bacillota</taxon>
        <taxon>Negativicutes</taxon>
        <taxon>Acetonemataceae</taxon>
        <taxon>Anaerosporomusa</taxon>
    </lineage>
</organism>
<dbReference type="Proteomes" id="UP000076268">
    <property type="component" value="Unassembled WGS sequence"/>
</dbReference>
<evidence type="ECO:0000256" key="2">
    <source>
        <dbReference type="SAM" id="SignalP"/>
    </source>
</evidence>
<dbReference type="STRING" id="1794912.AXX12_15040"/>
<keyword evidence="4" id="KW-1185">Reference proteome</keyword>
<comment type="caution">
    <text evidence="3">The sequence shown here is derived from an EMBL/GenBank/DDBJ whole genome shotgun (WGS) entry which is preliminary data.</text>
</comment>
<gene>
    <name evidence="3" type="ORF">AXX12_15040</name>
</gene>
<proteinExistence type="predicted"/>
<dbReference type="PROSITE" id="PS51257">
    <property type="entry name" value="PROKAR_LIPOPROTEIN"/>
    <property type="match status" value="1"/>
</dbReference>
<keyword evidence="2" id="KW-0732">Signal</keyword>
<dbReference type="AlphaFoldDB" id="A0A154BLV8"/>
<dbReference type="RefSeq" id="WP_066245341.1">
    <property type="nucleotide sequence ID" value="NZ_LSGP01000026.1"/>
</dbReference>
<sequence>MRNKKLILLSLVAILVLAVATGCGSSDKQTSKSAPSTAAKSASSMPKEDVQPIAQDLERKLKDTGTMVKEGKWAEAKLIAAEALKTNDRLIVHVTDARMKDSLQKSVTDVNGAVNASLADQKSAEAKIATALEALKQVSVQLQGHNH</sequence>
<name>A0A154BLV8_ANASB</name>
<evidence type="ECO:0000256" key="1">
    <source>
        <dbReference type="SAM" id="MobiDB-lite"/>
    </source>
</evidence>
<feature type="region of interest" description="Disordered" evidence="1">
    <location>
        <begin position="24"/>
        <end position="51"/>
    </location>
</feature>